<organism evidence="2 3">
    <name type="scientific">Haloplanus rubicundus</name>
    <dbReference type="NCBI Taxonomy" id="1547898"/>
    <lineage>
        <taxon>Archaea</taxon>
        <taxon>Methanobacteriati</taxon>
        <taxon>Methanobacteriota</taxon>
        <taxon>Stenosarchaea group</taxon>
        <taxon>Halobacteria</taxon>
        <taxon>Halobacteriales</taxon>
        <taxon>Haloferacaceae</taxon>
        <taxon>Haloplanus</taxon>
    </lineage>
</organism>
<evidence type="ECO:0000313" key="3">
    <source>
        <dbReference type="Proteomes" id="UP000252985"/>
    </source>
</evidence>
<dbReference type="AlphaFoldDB" id="A0A345EID4"/>
<accession>A0A345EID4</accession>
<dbReference type="EMBL" id="CP031149">
    <property type="protein sequence ID" value="AXG11956.1"/>
    <property type="molecule type" value="Genomic_DNA"/>
</dbReference>
<keyword evidence="2" id="KW-0614">Plasmid</keyword>
<reference evidence="2 3" key="1">
    <citation type="submission" date="2018-07" db="EMBL/GenBank/DDBJ databases">
        <title>Genome sequences of Haloplanus sp. CBA1112.</title>
        <authorList>
            <person name="Kim Y.B."/>
            <person name="Roh S.W."/>
        </authorList>
    </citation>
    <scope>NUCLEOTIDE SEQUENCE [LARGE SCALE GENOMIC DNA]</scope>
    <source>
        <strain evidence="2 3">CBA1112</strain>
        <plasmid evidence="3">pcba1112-02</plasmid>
    </source>
</reference>
<evidence type="ECO:0000313" key="2">
    <source>
        <dbReference type="EMBL" id="AXG11956.1"/>
    </source>
</evidence>
<name>A0A345EID4_9EURY</name>
<dbReference type="Proteomes" id="UP000252985">
    <property type="component" value="Plasmid pCBA1112-02"/>
</dbReference>
<evidence type="ECO:0000256" key="1">
    <source>
        <dbReference type="SAM" id="MobiDB-lite"/>
    </source>
</evidence>
<protein>
    <submittedName>
        <fullName evidence="2">DUF2043 domain-containing protein</fullName>
    </submittedName>
</protein>
<sequence length="112" mass="12492">MPAGRVSGRGYAGLHERHASPGRLRSSPGVHRRSNPPDASRHQQVSDRCVPIPVRRCEQTLPSSAECSRRGWNRCPLHANQLVRDHLLSAARSLSRPLSALEQDSHQHWSPL</sequence>
<geneLocation type="plasmid" evidence="3">
    <name>pcba1112-02</name>
</geneLocation>
<feature type="region of interest" description="Disordered" evidence="1">
    <location>
        <begin position="1"/>
        <end position="47"/>
    </location>
</feature>
<gene>
    <name evidence="2" type="ORF">DU484_18775</name>
</gene>
<proteinExistence type="predicted"/>
<dbReference type="KEGG" id="haq:DU484_18775"/>